<dbReference type="EMBL" id="CAFBOK010000234">
    <property type="protein sequence ID" value="CAB4996480.1"/>
    <property type="molecule type" value="Genomic_DNA"/>
</dbReference>
<dbReference type="EMBL" id="CAEZVC010000007">
    <property type="protein sequence ID" value="CAB4614139.1"/>
    <property type="molecule type" value="Genomic_DNA"/>
</dbReference>
<dbReference type="EMBL" id="CAFAAD010000205">
    <property type="protein sequence ID" value="CAB4806444.1"/>
    <property type="molecule type" value="Genomic_DNA"/>
</dbReference>
<dbReference type="AlphaFoldDB" id="A0A6J5Z3V1"/>
<name>A0A6J5Z3V1_9ZZZZ</name>
<evidence type="ECO:0000313" key="7">
    <source>
        <dbReference type="EMBL" id="CAB4806444.1"/>
    </source>
</evidence>
<gene>
    <name evidence="5" type="ORF">UFOPK1906_00239</name>
    <name evidence="6" type="ORF">UFOPK2624_00485</name>
    <name evidence="7" type="ORF">UFOPK2969_01760</name>
    <name evidence="3" type="ORF">UFOPK3331_00683</name>
    <name evidence="8" type="ORF">UFOPK3785_02009</name>
    <name evidence="9" type="ORF">UFOPK3927_01616</name>
    <name evidence="4" type="ORF">UFOPK4201_01989</name>
</gene>
<dbReference type="InterPro" id="IPR003777">
    <property type="entry name" value="XdhC_CoxI"/>
</dbReference>
<evidence type="ECO:0000313" key="3">
    <source>
        <dbReference type="EMBL" id="CAB4337315.1"/>
    </source>
</evidence>
<evidence type="ECO:0000313" key="9">
    <source>
        <dbReference type="EMBL" id="CAB4996480.1"/>
    </source>
</evidence>
<dbReference type="Pfam" id="PF02625">
    <property type="entry name" value="XdhC_CoxI"/>
    <property type="match status" value="1"/>
</dbReference>
<evidence type="ECO:0000313" key="4">
    <source>
        <dbReference type="EMBL" id="CAB4372937.1"/>
    </source>
</evidence>
<evidence type="ECO:0000313" key="8">
    <source>
        <dbReference type="EMBL" id="CAB4966456.1"/>
    </source>
</evidence>
<feature type="domain" description="XdhC- CoxI" evidence="1">
    <location>
        <begin position="14"/>
        <end position="74"/>
    </location>
</feature>
<reference evidence="3" key="1">
    <citation type="submission" date="2020-05" db="EMBL/GenBank/DDBJ databases">
        <authorList>
            <person name="Chiriac C."/>
            <person name="Salcher M."/>
            <person name="Ghai R."/>
            <person name="Kavagutti S V."/>
        </authorList>
    </citation>
    <scope>NUCLEOTIDE SEQUENCE</scope>
</reference>
<proteinExistence type="predicted"/>
<protein>
    <submittedName>
        <fullName evidence="3">Unannotated protein</fullName>
    </submittedName>
</protein>
<dbReference type="InterPro" id="IPR027051">
    <property type="entry name" value="XdhC_Rossmann_dom"/>
</dbReference>
<dbReference type="PANTHER" id="PTHR30388">
    <property type="entry name" value="ALDEHYDE OXIDOREDUCTASE MOLYBDENUM COFACTOR ASSEMBLY PROTEIN"/>
    <property type="match status" value="1"/>
</dbReference>
<dbReference type="EMBL" id="CAEUNJ010000133">
    <property type="protein sequence ID" value="CAB4372937.1"/>
    <property type="molecule type" value="Genomic_DNA"/>
</dbReference>
<dbReference type="Pfam" id="PF13478">
    <property type="entry name" value="XdhC_C"/>
    <property type="match status" value="1"/>
</dbReference>
<dbReference type="Gene3D" id="3.40.50.720">
    <property type="entry name" value="NAD(P)-binding Rossmann-like Domain"/>
    <property type="match status" value="1"/>
</dbReference>
<accession>A0A6J5Z3V1</accession>
<evidence type="ECO:0000313" key="5">
    <source>
        <dbReference type="EMBL" id="CAB4614139.1"/>
    </source>
</evidence>
<dbReference type="EMBL" id="CAFBNJ010000174">
    <property type="protein sequence ID" value="CAB4966456.1"/>
    <property type="molecule type" value="Genomic_DNA"/>
</dbReference>
<evidence type="ECO:0000313" key="6">
    <source>
        <dbReference type="EMBL" id="CAB4699947.1"/>
    </source>
</evidence>
<dbReference type="EMBL" id="CAEZXY010000012">
    <property type="protein sequence ID" value="CAB4699947.1"/>
    <property type="molecule type" value="Genomic_DNA"/>
</dbReference>
<dbReference type="InterPro" id="IPR052698">
    <property type="entry name" value="MoCofactor_Util/Proc"/>
</dbReference>
<feature type="domain" description="XdhC Rossmann" evidence="2">
    <location>
        <begin position="97"/>
        <end position="242"/>
    </location>
</feature>
<organism evidence="3">
    <name type="scientific">freshwater metagenome</name>
    <dbReference type="NCBI Taxonomy" id="449393"/>
    <lineage>
        <taxon>unclassified sequences</taxon>
        <taxon>metagenomes</taxon>
        <taxon>ecological metagenomes</taxon>
    </lineage>
</organism>
<evidence type="ECO:0000259" key="1">
    <source>
        <dbReference type="Pfam" id="PF02625"/>
    </source>
</evidence>
<evidence type="ECO:0000259" key="2">
    <source>
        <dbReference type="Pfam" id="PF13478"/>
    </source>
</evidence>
<sequence length="262" mass="28126">MADSIYELWREAVNDHRPVALATVIEGENLGAKLIVGDGIDSQGTLGDADLDRVVVRDTIGELAGGRSGIRHYGPHGEAREDAVSVFIESFAPPPHMLIFGAVDFTGALVKIAKVMGYRVTVCDAREVFATKRRFPNADEVVVDWPHRHLEKVGDRLGQRDAVCVLTHDHKFDVPAIQAALATDVGYLGAMGSRRTCAERLERLAQAGADMEQVTARLHAPIGLDLGGRTPEETAIAICAEVIAARTGRVSSSLSDTTGSIH</sequence>
<dbReference type="EMBL" id="CAESAL010000017">
    <property type="protein sequence ID" value="CAB4337315.1"/>
    <property type="molecule type" value="Genomic_DNA"/>
</dbReference>
<dbReference type="PANTHER" id="PTHR30388:SF4">
    <property type="entry name" value="MOLYBDENUM COFACTOR INSERTION CHAPERONE PAOD"/>
    <property type="match status" value="1"/>
</dbReference>